<dbReference type="GO" id="GO:0005351">
    <property type="term" value="F:carbohydrate:proton symporter activity"/>
    <property type="evidence" value="ECO:0007669"/>
    <property type="project" value="TreeGrafter"/>
</dbReference>
<comment type="subcellular location">
    <subcellularLocation>
        <location evidence="1">Membrane</location>
        <topology evidence="1">Multi-pass membrane protein</topology>
    </subcellularLocation>
</comment>
<dbReference type="FunFam" id="1.20.1250.20:FF:000026">
    <property type="entry name" value="MFS quinate transporter QutD"/>
    <property type="match status" value="1"/>
</dbReference>
<evidence type="ECO:0000256" key="1">
    <source>
        <dbReference type="ARBA" id="ARBA00004141"/>
    </source>
</evidence>
<feature type="transmembrane region" description="Helical" evidence="10">
    <location>
        <begin position="377"/>
        <end position="396"/>
    </location>
</feature>
<dbReference type="SUPFAM" id="SSF103473">
    <property type="entry name" value="MFS general substrate transporter"/>
    <property type="match status" value="1"/>
</dbReference>
<keyword evidence="5" id="KW-0672">Quinate metabolism</keyword>
<dbReference type="Gene3D" id="1.20.1250.20">
    <property type="entry name" value="MFS general substrate transporter like domains"/>
    <property type="match status" value="1"/>
</dbReference>
<evidence type="ECO:0000256" key="7">
    <source>
        <dbReference type="ARBA" id="ARBA00023136"/>
    </source>
</evidence>
<dbReference type="InterPro" id="IPR003663">
    <property type="entry name" value="Sugar/inositol_transpt"/>
</dbReference>
<gene>
    <name evidence="12" type="ORF">B0A54_08897</name>
</gene>
<organism evidence="12 13">
    <name type="scientific">Friedmanniomyces endolithicus</name>
    <dbReference type="NCBI Taxonomy" id="329885"/>
    <lineage>
        <taxon>Eukaryota</taxon>
        <taxon>Fungi</taxon>
        <taxon>Dikarya</taxon>
        <taxon>Ascomycota</taxon>
        <taxon>Pezizomycotina</taxon>
        <taxon>Dothideomycetes</taxon>
        <taxon>Dothideomycetidae</taxon>
        <taxon>Mycosphaerellales</taxon>
        <taxon>Teratosphaeriaceae</taxon>
        <taxon>Friedmanniomyces</taxon>
    </lineage>
</organism>
<name>A0A4V5N9H5_9PEZI</name>
<keyword evidence="4 10" id="KW-0812">Transmembrane</keyword>
<dbReference type="InterPro" id="IPR050360">
    <property type="entry name" value="MFS_Sugar_Transporters"/>
</dbReference>
<feature type="transmembrane region" description="Helical" evidence="10">
    <location>
        <begin position="345"/>
        <end position="365"/>
    </location>
</feature>
<feature type="transmembrane region" description="Helical" evidence="10">
    <location>
        <begin position="276"/>
        <end position="296"/>
    </location>
</feature>
<evidence type="ECO:0000256" key="6">
    <source>
        <dbReference type="ARBA" id="ARBA00022989"/>
    </source>
</evidence>
<dbReference type="PANTHER" id="PTHR48022">
    <property type="entry name" value="PLASTIDIC GLUCOSE TRANSPORTER 4"/>
    <property type="match status" value="1"/>
</dbReference>
<keyword evidence="7 10" id="KW-0472">Membrane</keyword>
<evidence type="ECO:0000259" key="11">
    <source>
        <dbReference type="PROSITE" id="PS50850"/>
    </source>
</evidence>
<keyword evidence="6 10" id="KW-1133">Transmembrane helix</keyword>
<proteinExistence type="inferred from homology"/>
<feature type="transmembrane region" description="Helical" evidence="10">
    <location>
        <begin position="316"/>
        <end position="338"/>
    </location>
</feature>
<evidence type="ECO:0000256" key="9">
    <source>
        <dbReference type="RuleBase" id="RU003346"/>
    </source>
</evidence>
<feature type="transmembrane region" description="Helical" evidence="10">
    <location>
        <begin position="20"/>
        <end position="52"/>
    </location>
</feature>
<dbReference type="InterPro" id="IPR005829">
    <property type="entry name" value="Sugar_transporter_CS"/>
</dbReference>
<accession>A0A4V5N9H5</accession>
<evidence type="ECO:0000256" key="8">
    <source>
        <dbReference type="ARBA" id="ARBA00043213"/>
    </source>
</evidence>
<keyword evidence="3 9" id="KW-0813">Transport</keyword>
<comment type="caution">
    <text evidence="12">The sequence shown here is derived from an EMBL/GenBank/DDBJ whole genome shotgun (WGS) entry which is preliminary data.</text>
</comment>
<evidence type="ECO:0000313" key="13">
    <source>
        <dbReference type="Proteomes" id="UP000310066"/>
    </source>
</evidence>
<feature type="transmembrane region" description="Helical" evidence="10">
    <location>
        <begin position="450"/>
        <end position="471"/>
    </location>
</feature>
<dbReference type="Pfam" id="PF00083">
    <property type="entry name" value="Sugar_tr"/>
    <property type="match status" value="1"/>
</dbReference>
<dbReference type="PROSITE" id="PS50850">
    <property type="entry name" value="MFS"/>
    <property type="match status" value="1"/>
</dbReference>
<evidence type="ECO:0000256" key="4">
    <source>
        <dbReference type="ARBA" id="ARBA00022692"/>
    </source>
</evidence>
<dbReference type="EMBL" id="NAJP01000035">
    <property type="protein sequence ID" value="TKA40109.1"/>
    <property type="molecule type" value="Genomic_DNA"/>
</dbReference>
<evidence type="ECO:0000313" key="12">
    <source>
        <dbReference type="EMBL" id="TKA40109.1"/>
    </source>
</evidence>
<dbReference type="InterPro" id="IPR036259">
    <property type="entry name" value="MFS_trans_sf"/>
</dbReference>
<evidence type="ECO:0000256" key="5">
    <source>
        <dbReference type="ARBA" id="ARBA00022911"/>
    </source>
</evidence>
<dbReference type="STRING" id="329885.A0A4V5N9H5"/>
<feature type="transmembrane region" description="Helical" evidence="10">
    <location>
        <begin position="100"/>
        <end position="117"/>
    </location>
</feature>
<dbReference type="InterPro" id="IPR020846">
    <property type="entry name" value="MFS_dom"/>
</dbReference>
<feature type="domain" description="Major facilitator superfamily (MFS) profile" evidence="11">
    <location>
        <begin position="24"/>
        <end position="475"/>
    </location>
</feature>
<feature type="transmembrane region" description="Helical" evidence="10">
    <location>
        <begin position="73"/>
        <end position="94"/>
    </location>
</feature>
<feature type="transmembrane region" description="Helical" evidence="10">
    <location>
        <begin position="185"/>
        <end position="206"/>
    </location>
</feature>
<dbReference type="PRINTS" id="PR00171">
    <property type="entry name" value="SUGRTRNSPORT"/>
</dbReference>
<dbReference type="GO" id="GO:0016020">
    <property type="term" value="C:membrane"/>
    <property type="evidence" value="ECO:0007669"/>
    <property type="project" value="UniProtKB-SubCell"/>
</dbReference>
<evidence type="ECO:0000256" key="3">
    <source>
        <dbReference type="ARBA" id="ARBA00022448"/>
    </source>
</evidence>
<evidence type="ECO:0000256" key="10">
    <source>
        <dbReference type="SAM" id="Phobius"/>
    </source>
</evidence>
<evidence type="ECO:0000256" key="2">
    <source>
        <dbReference type="ARBA" id="ARBA00010992"/>
    </source>
</evidence>
<dbReference type="PROSITE" id="PS00217">
    <property type="entry name" value="SUGAR_TRANSPORT_2"/>
    <property type="match status" value="1"/>
</dbReference>
<dbReference type="InterPro" id="IPR005828">
    <property type="entry name" value="MFS_sugar_transport-like"/>
</dbReference>
<dbReference type="Proteomes" id="UP000310066">
    <property type="component" value="Unassembled WGS sequence"/>
</dbReference>
<reference evidence="12 13" key="1">
    <citation type="submission" date="2017-03" db="EMBL/GenBank/DDBJ databases">
        <title>Genomes of endolithic fungi from Antarctica.</title>
        <authorList>
            <person name="Coleine C."/>
            <person name="Masonjones S."/>
            <person name="Stajich J.E."/>
        </authorList>
    </citation>
    <scope>NUCLEOTIDE SEQUENCE [LARGE SCALE GENOMIC DNA]</scope>
    <source>
        <strain evidence="12 13">CCFEE 5311</strain>
    </source>
</reference>
<dbReference type="AlphaFoldDB" id="A0A4V5N9H5"/>
<dbReference type="PROSITE" id="PS00216">
    <property type="entry name" value="SUGAR_TRANSPORT_1"/>
    <property type="match status" value="1"/>
</dbReference>
<sequence>MGLLTQVEDRPTPRAVYNWRVYACAAVASFASCMIGYDSAFIGTTLALPSFVDEFRFAQMSKPHLALVKSNIVSIYQAGAFFGSLFAYGCAYYIGRKRSLWVWSAIFIVGAGMMLGANGDRGLGLIYAGRVLAGMGVGGCSMIVPIYISELAPPAVRGQLVGMYELGWQIGDGLTETMAPSHKQWIIPFAVQLIPAGLLFGGSFFLRESPRWLIANNKREKALKNLSWIRNLHPDDLYIMEEIAFIDAAIEEQAATIGMGFWKPFKAVGQSHRVQWRFFLGGMLFLWQNGSGINAINYYSPTVFKSIGINGTSTGFLTTGIFGVVKTALTLVWLFFLIDRLGRRNLLMIGGAGGGVCMFIIGGYISSVNISKTSDHLSGGGTAAIFFFYLWTAFYTPSWNGTPWVLNSEMFDQNTRSLGQASAAANNWFWNFIISRFTPQMFNTMGKSGCGVYFFFASMMIVSIPFVYFLIPETKGIPLESMDRLFDPRPVRSAHAVIHAEDEAREAEFRLDAEGAGLSVAKEKLEHHEYTTEV</sequence>
<dbReference type="NCBIfam" id="TIGR00879">
    <property type="entry name" value="SP"/>
    <property type="match status" value="1"/>
</dbReference>
<dbReference type="OrthoDB" id="508119at2759"/>
<protein>
    <recommendedName>
        <fullName evidence="8">Quinate transporter</fullName>
    </recommendedName>
</protein>
<comment type="similarity">
    <text evidence="2 9">Belongs to the major facilitator superfamily. Sugar transporter (TC 2.A.1.1) family.</text>
</comment>
<dbReference type="PANTHER" id="PTHR48022:SF34">
    <property type="entry name" value="MAJOR FACILITATOR SUPERFAMILY (MFS) PROFILE DOMAIN-CONTAINING PROTEIN-RELATED"/>
    <property type="match status" value="1"/>
</dbReference>